<dbReference type="Proteomes" id="UP001139000">
    <property type="component" value="Unassembled WGS sequence"/>
</dbReference>
<dbReference type="AlphaFoldDB" id="A0A9X1PMG6"/>
<proteinExistence type="predicted"/>
<organism evidence="1 2">
    <name type="scientific">Dyadobacter chenwenxiniae</name>
    <dbReference type="NCBI Taxonomy" id="2906456"/>
    <lineage>
        <taxon>Bacteria</taxon>
        <taxon>Pseudomonadati</taxon>
        <taxon>Bacteroidota</taxon>
        <taxon>Cytophagia</taxon>
        <taxon>Cytophagales</taxon>
        <taxon>Spirosomataceae</taxon>
        <taxon>Dyadobacter</taxon>
    </lineage>
</organism>
<accession>A0A9X1PMG6</accession>
<gene>
    <name evidence="1" type="ORF">LXM26_14195</name>
</gene>
<name>A0A9X1PMG6_9BACT</name>
<evidence type="ECO:0000313" key="2">
    <source>
        <dbReference type="Proteomes" id="UP001139000"/>
    </source>
</evidence>
<keyword evidence="2" id="KW-1185">Reference proteome</keyword>
<evidence type="ECO:0000313" key="1">
    <source>
        <dbReference type="EMBL" id="MCF0062654.1"/>
    </source>
</evidence>
<reference evidence="1" key="1">
    <citation type="submission" date="2021-12" db="EMBL/GenBank/DDBJ databases">
        <title>Novel species in genus Dyadobacter.</title>
        <authorList>
            <person name="Ma C."/>
        </authorList>
    </citation>
    <scope>NUCLEOTIDE SEQUENCE</scope>
    <source>
        <strain evidence="1">LJ419</strain>
    </source>
</reference>
<dbReference type="EMBL" id="JAJTTC010000002">
    <property type="protein sequence ID" value="MCF0062654.1"/>
    <property type="molecule type" value="Genomic_DNA"/>
</dbReference>
<sequence>MLVFNAQAMFPELVGLCHYRNEQHLLQPRQPGASRDAAFDFGRSCIVDLQGSKFLA</sequence>
<protein>
    <submittedName>
        <fullName evidence="1">Uncharacterized protein</fullName>
    </submittedName>
</protein>
<comment type="caution">
    <text evidence="1">The sequence shown here is derived from an EMBL/GenBank/DDBJ whole genome shotgun (WGS) entry which is preliminary data.</text>
</comment>
<dbReference type="RefSeq" id="WP_234655747.1">
    <property type="nucleotide sequence ID" value="NZ_JAJTTC010000002.1"/>
</dbReference>